<name>C5KK73_PERM5</name>
<dbReference type="GeneID" id="9061869"/>
<keyword evidence="1" id="KW-0472">Membrane</keyword>
<feature type="transmembrane region" description="Helical" evidence="1">
    <location>
        <begin position="356"/>
        <end position="374"/>
    </location>
</feature>
<dbReference type="EMBL" id="GG673688">
    <property type="protein sequence ID" value="EER14985.1"/>
    <property type="molecule type" value="Genomic_DNA"/>
</dbReference>
<dbReference type="InParanoid" id="C5KK73"/>
<dbReference type="AlphaFoldDB" id="C5KK73"/>
<keyword evidence="1" id="KW-1133">Transmembrane helix</keyword>
<accession>C5KK73</accession>
<dbReference type="RefSeq" id="XP_002783189.1">
    <property type="nucleotide sequence ID" value="XM_002783143.1"/>
</dbReference>
<dbReference type="Proteomes" id="UP000007800">
    <property type="component" value="Unassembled WGS sequence"/>
</dbReference>
<dbReference type="OrthoDB" id="444062at2759"/>
<evidence type="ECO:0000256" key="1">
    <source>
        <dbReference type="SAM" id="Phobius"/>
    </source>
</evidence>
<gene>
    <name evidence="2" type="ORF">Pmar_PMAR023308</name>
</gene>
<protein>
    <submittedName>
        <fullName evidence="2">Uncharacterized protein</fullName>
    </submittedName>
</protein>
<keyword evidence="1" id="KW-0812">Transmembrane</keyword>
<evidence type="ECO:0000313" key="2">
    <source>
        <dbReference type="EMBL" id="EER14985.1"/>
    </source>
</evidence>
<keyword evidence="3" id="KW-1185">Reference proteome</keyword>
<proteinExistence type="predicted"/>
<reference evidence="2 3" key="1">
    <citation type="submission" date="2008-07" db="EMBL/GenBank/DDBJ databases">
        <authorList>
            <person name="El-Sayed N."/>
            <person name="Caler E."/>
            <person name="Inman J."/>
            <person name="Amedeo P."/>
            <person name="Hass B."/>
            <person name="Wortman J."/>
        </authorList>
    </citation>
    <scope>NUCLEOTIDE SEQUENCE [LARGE SCALE GENOMIC DNA]</scope>
    <source>
        <strain evidence="3">ATCC 50983 / TXsc</strain>
    </source>
</reference>
<evidence type="ECO:0000313" key="3">
    <source>
        <dbReference type="Proteomes" id="UP000007800"/>
    </source>
</evidence>
<organism evidence="3">
    <name type="scientific">Perkinsus marinus (strain ATCC 50983 / TXsc)</name>
    <dbReference type="NCBI Taxonomy" id="423536"/>
    <lineage>
        <taxon>Eukaryota</taxon>
        <taxon>Sar</taxon>
        <taxon>Alveolata</taxon>
        <taxon>Perkinsozoa</taxon>
        <taxon>Perkinsea</taxon>
        <taxon>Perkinsida</taxon>
        <taxon>Perkinsidae</taxon>
        <taxon>Perkinsus</taxon>
    </lineage>
</organism>
<sequence>MDVVYFDTIGGDLDPTAVAARCLAELVNEHKGTDFITFTRCSFPSTAWLGDLPAACIREAPNDQGLYAVGDIVRGRDLLEAMSLFLQDGPIPPKDAAFSAYLEVEFARCLEYILWANDTVFENYTREVYATTVHNFILRNFMLTSSSERTARSRHSGIPNMSVCVERLEQILNRLSRWALSLDYGTLLDSTEHGDGNGHCNGGMNGDCTWTPSKLVVSEAFGYLAVLLSIPLPRVEKKLRLLLQDQRWQGLHDFCRKIEGRVSVFHGGRNFLNVTIDVLEHKSWFEIWGFGVKAEERDRSDSHDSTCAEPQGYPDDVAHPEDYEQSAMWWQRAAFAGIAGTIILGFNRFAMEDTSYYMIFAAFWVLLGIAYYIWYAKQVSDNLSAARKINGVKPKKRARENWTINQM</sequence>